<dbReference type="PRINTS" id="PR00781">
    <property type="entry name" value="LIPOSIGPTASE"/>
</dbReference>
<sequence>MSFQPRNVYWAWLSVLVIVLDQISKQLVVRHMDWFEVRPLLPFLNLVHMKNTGAAFSMFTNASPVIFVLLATAVSVGILLWLRRHPSGQTLVAIGASLIMGGALGNAIDRVTRGHVVDFIDFYVGNWHFAAFNIADSAISCGAALLLLDMLLDARRQREAGKVGS</sequence>
<comment type="catalytic activity">
    <reaction evidence="9 10">
        <text>Release of signal peptides from bacterial membrane prolipoproteins. Hydrolyzes -Xaa-Yaa-Zaa-|-(S,diacylglyceryl)Cys-, in which Xaa is hydrophobic (preferably Leu), and Yaa (Ala or Ser) and Zaa (Gly or Ala) have small, neutral side chains.</text>
        <dbReference type="EC" id="3.4.23.36"/>
    </reaction>
</comment>
<evidence type="ECO:0000256" key="2">
    <source>
        <dbReference type="ARBA" id="ARBA00022475"/>
    </source>
</evidence>
<protein>
    <recommendedName>
        <fullName evidence="9">Lipoprotein signal peptidase</fullName>
        <ecNumber evidence="9">3.4.23.36</ecNumber>
    </recommendedName>
    <alternativeName>
        <fullName evidence="9">Prolipoprotein signal peptidase</fullName>
    </alternativeName>
    <alternativeName>
        <fullName evidence="9">Signal peptidase II</fullName>
        <shortName evidence="9">SPase II</shortName>
    </alternativeName>
</protein>
<evidence type="ECO:0000313" key="12">
    <source>
        <dbReference type="EMBL" id="SEQ15129.1"/>
    </source>
</evidence>
<dbReference type="STRING" id="489703.SAMN04488038_104110"/>
<feature type="transmembrane region" description="Helical" evidence="9">
    <location>
        <begin position="128"/>
        <end position="148"/>
    </location>
</feature>
<dbReference type="HAMAP" id="MF_00161">
    <property type="entry name" value="LspA"/>
    <property type="match status" value="1"/>
</dbReference>
<dbReference type="EMBL" id="FOFS01000004">
    <property type="protein sequence ID" value="SEQ15129.1"/>
    <property type="molecule type" value="Genomic_DNA"/>
</dbReference>
<evidence type="ECO:0000256" key="5">
    <source>
        <dbReference type="ARBA" id="ARBA00022750"/>
    </source>
</evidence>
<reference evidence="12 13" key="1">
    <citation type="submission" date="2016-10" db="EMBL/GenBank/DDBJ databases">
        <authorList>
            <person name="de Groot N.N."/>
        </authorList>
    </citation>
    <scope>NUCLEOTIDE SEQUENCE [LARGE SCALE GENOMIC DNA]</scope>
    <source>
        <strain evidence="12 13">DSM 25927</strain>
    </source>
</reference>
<feature type="transmembrane region" description="Helical" evidence="9">
    <location>
        <begin position="89"/>
        <end position="108"/>
    </location>
</feature>
<dbReference type="AlphaFoldDB" id="A0A1H9DNZ2"/>
<proteinExistence type="inferred from homology"/>
<evidence type="ECO:0000256" key="1">
    <source>
        <dbReference type="ARBA" id="ARBA00006139"/>
    </source>
</evidence>
<keyword evidence="13" id="KW-1185">Reference proteome</keyword>
<keyword evidence="4 9" id="KW-0812">Transmembrane</keyword>
<feature type="active site" evidence="9">
    <location>
        <position position="136"/>
    </location>
</feature>
<dbReference type="InterPro" id="IPR001872">
    <property type="entry name" value="Peptidase_A8"/>
</dbReference>
<feature type="transmembrane region" description="Helical" evidence="9">
    <location>
        <begin position="62"/>
        <end position="82"/>
    </location>
</feature>
<evidence type="ECO:0000256" key="10">
    <source>
        <dbReference type="RuleBase" id="RU000594"/>
    </source>
</evidence>
<comment type="subcellular location">
    <subcellularLocation>
        <location evidence="9">Cell membrane</location>
        <topology evidence="9">Multi-pass membrane protein</topology>
    </subcellularLocation>
</comment>
<accession>A0A1H9DNZ2</accession>
<evidence type="ECO:0000256" key="4">
    <source>
        <dbReference type="ARBA" id="ARBA00022692"/>
    </source>
</evidence>
<comment type="function">
    <text evidence="9 10">This protein specifically catalyzes the removal of signal peptides from prolipoproteins.</text>
</comment>
<dbReference type="PANTHER" id="PTHR33695:SF1">
    <property type="entry name" value="LIPOPROTEIN SIGNAL PEPTIDASE"/>
    <property type="match status" value="1"/>
</dbReference>
<dbReference type="GO" id="GO:0004190">
    <property type="term" value="F:aspartic-type endopeptidase activity"/>
    <property type="evidence" value="ECO:0007669"/>
    <property type="project" value="UniProtKB-UniRule"/>
</dbReference>
<evidence type="ECO:0000256" key="11">
    <source>
        <dbReference type="RuleBase" id="RU004181"/>
    </source>
</evidence>
<feature type="transmembrane region" description="Helical" evidence="9">
    <location>
        <begin position="7"/>
        <end position="24"/>
    </location>
</feature>
<keyword evidence="7 9" id="KW-1133">Transmembrane helix</keyword>
<evidence type="ECO:0000256" key="6">
    <source>
        <dbReference type="ARBA" id="ARBA00022801"/>
    </source>
</evidence>
<dbReference type="EC" id="3.4.23.36" evidence="9"/>
<dbReference type="Pfam" id="PF01252">
    <property type="entry name" value="Peptidase_A8"/>
    <property type="match status" value="1"/>
</dbReference>
<dbReference type="UniPathway" id="UPA00665"/>
<dbReference type="Proteomes" id="UP000199233">
    <property type="component" value="Unassembled WGS sequence"/>
</dbReference>
<evidence type="ECO:0000313" key="13">
    <source>
        <dbReference type="Proteomes" id="UP000199233"/>
    </source>
</evidence>
<keyword evidence="6 9" id="KW-0378">Hydrolase</keyword>
<evidence type="ECO:0000256" key="3">
    <source>
        <dbReference type="ARBA" id="ARBA00022670"/>
    </source>
</evidence>
<feature type="active site" evidence="9">
    <location>
        <position position="118"/>
    </location>
</feature>
<organism evidence="12 13">
    <name type="scientific">Solimonas aquatica</name>
    <dbReference type="NCBI Taxonomy" id="489703"/>
    <lineage>
        <taxon>Bacteria</taxon>
        <taxon>Pseudomonadati</taxon>
        <taxon>Pseudomonadota</taxon>
        <taxon>Gammaproteobacteria</taxon>
        <taxon>Nevskiales</taxon>
        <taxon>Nevskiaceae</taxon>
        <taxon>Solimonas</taxon>
    </lineage>
</organism>
<gene>
    <name evidence="9" type="primary">lspA</name>
    <name evidence="12" type="ORF">SAMN04488038_104110</name>
</gene>
<dbReference type="GO" id="GO:0005886">
    <property type="term" value="C:plasma membrane"/>
    <property type="evidence" value="ECO:0007669"/>
    <property type="project" value="UniProtKB-SubCell"/>
</dbReference>
<evidence type="ECO:0000256" key="8">
    <source>
        <dbReference type="ARBA" id="ARBA00023136"/>
    </source>
</evidence>
<keyword evidence="3 9" id="KW-0645">Protease</keyword>
<dbReference type="GO" id="GO:0006508">
    <property type="term" value="P:proteolysis"/>
    <property type="evidence" value="ECO:0007669"/>
    <property type="project" value="UniProtKB-KW"/>
</dbReference>
<comment type="pathway">
    <text evidence="9">Protein modification; lipoprotein biosynthesis (signal peptide cleavage).</text>
</comment>
<keyword evidence="8 9" id="KW-0472">Membrane</keyword>
<dbReference type="OrthoDB" id="9810259at2"/>
<dbReference type="RefSeq" id="WP_093283498.1">
    <property type="nucleotide sequence ID" value="NZ_FOFS01000004.1"/>
</dbReference>
<dbReference type="PROSITE" id="PS00855">
    <property type="entry name" value="SPASE_II"/>
    <property type="match status" value="1"/>
</dbReference>
<keyword evidence="5 9" id="KW-0064">Aspartyl protease</keyword>
<evidence type="ECO:0000256" key="7">
    <source>
        <dbReference type="ARBA" id="ARBA00022989"/>
    </source>
</evidence>
<comment type="similarity">
    <text evidence="1 9 11">Belongs to the peptidase A8 family.</text>
</comment>
<dbReference type="PANTHER" id="PTHR33695">
    <property type="entry name" value="LIPOPROTEIN SIGNAL PEPTIDASE"/>
    <property type="match status" value="1"/>
</dbReference>
<dbReference type="NCBIfam" id="TIGR00077">
    <property type="entry name" value="lspA"/>
    <property type="match status" value="1"/>
</dbReference>
<name>A0A1H9DNZ2_9GAMM</name>
<evidence type="ECO:0000256" key="9">
    <source>
        <dbReference type="HAMAP-Rule" id="MF_00161"/>
    </source>
</evidence>
<keyword evidence="2 9" id="KW-1003">Cell membrane</keyword>